<reference evidence="1 2" key="1">
    <citation type="submission" date="2024-02" db="EMBL/GenBank/DDBJ databases">
        <authorList>
            <person name="Daric V."/>
            <person name="Darras S."/>
        </authorList>
    </citation>
    <scope>NUCLEOTIDE SEQUENCE [LARGE SCALE GENOMIC DNA]</scope>
</reference>
<keyword evidence="2" id="KW-1185">Reference proteome</keyword>
<proteinExistence type="predicted"/>
<dbReference type="Proteomes" id="UP001642483">
    <property type="component" value="Unassembled WGS sequence"/>
</dbReference>
<evidence type="ECO:0000313" key="2">
    <source>
        <dbReference type="Proteomes" id="UP001642483"/>
    </source>
</evidence>
<name>A0ABP0GMY0_CLALP</name>
<gene>
    <name evidence="1" type="ORF">CVLEPA_LOCUS24913</name>
</gene>
<accession>A0ABP0GMY0</accession>
<organism evidence="1 2">
    <name type="scientific">Clavelina lepadiformis</name>
    <name type="common">Light-bulb sea squirt</name>
    <name type="synonym">Ascidia lepadiformis</name>
    <dbReference type="NCBI Taxonomy" id="159417"/>
    <lineage>
        <taxon>Eukaryota</taxon>
        <taxon>Metazoa</taxon>
        <taxon>Chordata</taxon>
        <taxon>Tunicata</taxon>
        <taxon>Ascidiacea</taxon>
        <taxon>Aplousobranchia</taxon>
        <taxon>Clavelinidae</taxon>
        <taxon>Clavelina</taxon>
    </lineage>
</organism>
<protein>
    <submittedName>
        <fullName evidence="1">Uncharacterized protein</fullName>
    </submittedName>
</protein>
<comment type="caution">
    <text evidence="1">The sequence shown here is derived from an EMBL/GenBank/DDBJ whole genome shotgun (WGS) entry which is preliminary data.</text>
</comment>
<sequence length="101" mass="11820">MKNSSTSLDLDVFKEKEYQVKRSRFDHPTAWGRLVYSHNKAVRASFSAAWIIAREIHKRFRAKADKTACKCKSSVKQRNMYLREAGFSTLAMVKTKYRNEL</sequence>
<evidence type="ECO:0000313" key="1">
    <source>
        <dbReference type="EMBL" id="CAK8692179.1"/>
    </source>
</evidence>
<dbReference type="EMBL" id="CAWYQH010000130">
    <property type="protein sequence ID" value="CAK8692179.1"/>
    <property type="molecule type" value="Genomic_DNA"/>
</dbReference>